<sequence>MPAMCKQGTLTRDRKAVTPFRPASTKYAPASRCAHSHAKPMGLPAMATIGLEGTFHLPRTPMRKLELLIIVGSYEPSQRADLRFESPLKSCRFRTHAGRLAPFLGMDCGSVWAVLQSRLCGQRVRSPIKVFHNCGKNCGKLAISVIQAYFGR</sequence>
<evidence type="ECO:0000313" key="1">
    <source>
        <dbReference type="EMBL" id="SVA24463.1"/>
    </source>
</evidence>
<name>A0A381UCW6_9ZZZZ</name>
<protein>
    <submittedName>
        <fullName evidence="1">Uncharacterized protein</fullName>
    </submittedName>
</protein>
<gene>
    <name evidence="1" type="ORF">METZ01_LOCUS77317</name>
</gene>
<reference evidence="1" key="1">
    <citation type="submission" date="2018-05" db="EMBL/GenBank/DDBJ databases">
        <authorList>
            <person name="Lanie J.A."/>
            <person name="Ng W.-L."/>
            <person name="Kazmierczak K.M."/>
            <person name="Andrzejewski T.M."/>
            <person name="Davidsen T.M."/>
            <person name="Wayne K.J."/>
            <person name="Tettelin H."/>
            <person name="Glass J.I."/>
            <person name="Rusch D."/>
            <person name="Podicherti R."/>
            <person name="Tsui H.-C.T."/>
            <person name="Winkler M.E."/>
        </authorList>
    </citation>
    <scope>NUCLEOTIDE SEQUENCE</scope>
</reference>
<dbReference type="AlphaFoldDB" id="A0A381UCW6"/>
<dbReference type="EMBL" id="UINC01005934">
    <property type="protein sequence ID" value="SVA24463.1"/>
    <property type="molecule type" value="Genomic_DNA"/>
</dbReference>
<proteinExistence type="predicted"/>
<organism evidence="1">
    <name type="scientific">marine metagenome</name>
    <dbReference type="NCBI Taxonomy" id="408172"/>
    <lineage>
        <taxon>unclassified sequences</taxon>
        <taxon>metagenomes</taxon>
        <taxon>ecological metagenomes</taxon>
    </lineage>
</organism>
<accession>A0A381UCW6</accession>